<name>A0A1Q5U0D4_9EURO</name>
<reference evidence="1 2" key="1">
    <citation type="submission" date="2016-10" db="EMBL/GenBank/DDBJ databases">
        <title>Genome sequence of the ascomycete fungus Penicillium subrubescens.</title>
        <authorList>
            <person name="De Vries R.P."/>
            <person name="Peng M."/>
            <person name="Dilokpimol A."/>
            <person name="Hilden K."/>
            <person name="Makela M.R."/>
            <person name="Grigoriev I."/>
            <person name="Riley R."/>
            <person name="Granchi Z."/>
        </authorList>
    </citation>
    <scope>NUCLEOTIDE SEQUENCE [LARGE SCALE GENOMIC DNA]</scope>
    <source>
        <strain evidence="1 2">CBS 132785</strain>
    </source>
</reference>
<proteinExistence type="predicted"/>
<dbReference type="Proteomes" id="UP000186955">
    <property type="component" value="Unassembled WGS sequence"/>
</dbReference>
<accession>A0A1Q5U0D4</accession>
<evidence type="ECO:0000313" key="1">
    <source>
        <dbReference type="EMBL" id="OKP05947.1"/>
    </source>
</evidence>
<dbReference type="EMBL" id="MNBE01000602">
    <property type="protein sequence ID" value="OKP05947.1"/>
    <property type="molecule type" value="Genomic_DNA"/>
</dbReference>
<dbReference type="AlphaFoldDB" id="A0A1Q5U0D4"/>
<organism evidence="1 2">
    <name type="scientific">Penicillium subrubescens</name>
    <dbReference type="NCBI Taxonomy" id="1316194"/>
    <lineage>
        <taxon>Eukaryota</taxon>
        <taxon>Fungi</taxon>
        <taxon>Dikarya</taxon>
        <taxon>Ascomycota</taxon>
        <taxon>Pezizomycotina</taxon>
        <taxon>Eurotiomycetes</taxon>
        <taxon>Eurotiomycetidae</taxon>
        <taxon>Eurotiales</taxon>
        <taxon>Aspergillaceae</taxon>
        <taxon>Penicillium</taxon>
    </lineage>
</organism>
<sequence length="49" mass="5764">MEWKRQDFVDADRLSGVKFVRAGRAHFTWPCILLERPAMNFMILEVGPK</sequence>
<comment type="caution">
    <text evidence="1">The sequence shown here is derived from an EMBL/GenBank/DDBJ whole genome shotgun (WGS) entry which is preliminary data.</text>
</comment>
<evidence type="ECO:0000313" key="2">
    <source>
        <dbReference type="Proteomes" id="UP000186955"/>
    </source>
</evidence>
<gene>
    <name evidence="1" type="ORF">PENSUB_6667</name>
</gene>
<keyword evidence="2" id="KW-1185">Reference proteome</keyword>
<protein>
    <submittedName>
        <fullName evidence="1">Uncharacterized protein</fullName>
    </submittedName>
</protein>